<proteinExistence type="predicted"/>
<dbReference type="RefSeq" id="WP_109951635.1">
    <property type="nucleotide sequence ID" value="NZ_CP029551.1"/>
</dbReference>
<dbReference type="AlphaFoldDB" id="A0A2U8VS24"/>
<reference evidence="1 2" key="1">
    <citation type="submission" date="2018-05" db="EMBL/GenBank/DDBJ databases">
        <title>Complete Genome Sequence of Methylobacterium sp. 17Sr1-43.</title>
        <authorList>
            <person name="Srinivasan S."/>
        </authorList>
    </citation>
    <scope>NUCLEOTIDE SEQUENCE [LARGE SCALE GENOMIC DNA]</scope>
    <source>
        <strain evidence="1 2">17Sr1-43</strain>
    </source>
</reference>
<evidence type="ECO:0000313" key="2">
    <source>
        <dbReference type="Proteomes" id="UP000246058"/>
    </source>
</evidence>
<dbReference type="Proteomes" id="UP000246058">
    <property type="component" value="Chromosome"/>
</dbReference>
<dbReference type="EMBL" id="CP029551">
    <property type="protein sequence ID" value="AWN36534.1"/>
    <property type="molecule type" value="Genomic_DNA"/>
</dbReference>
<dbReference type="KEGG" id="meti:DK427_13000"/>
<gene>
    <name evidence="1" type="ORF">DK427_13000</name>
</gene>
<dbReference type="OrthoDB" id="10014897at2"/>
<sequence length="178" mass="19000">MERHARILVEGRDPAARIPLTYLDGTPVLDRRGRPRFYSAAADSFAGLGHRRARERELRRQAARAAEASRVAAETARVRSEARLGILPPPGKLASVDLDALIIAGPLGAVGLPVGVLRSLQVLAQGKRHPVAALISAGHWRDEAALAAALDAARPRLAATGLRICRRKGGWRLAAAVL</sequence>
<name>A0A2U8VS24_9HYPH</name>
<keyword evidence="2" id="KW-1185">Reference proteome</keyword>
<evidence type="ECO:0000313" key="1">
    <source>
        <dbReference type="EMBL" id="AWN36534.1"/>
    </source>
</evidence>
<protein>
    <submittedName>
        <fullName evidence="1">Uncharacterized protein</fullName>
    </submittedName>
</protein>
<organism evidence="1 2">
    <name type="scientific">Methylobacterium radiodurans</name>
    <dbReference type="NCBI Taxonomy" id="2202828"/>
    <lineage>
        <taxon>Bacteria</taxon>
        <taxon>Pseudomonadati</taxon>
        <taxon>Pseudomonadota</taxon>
        <taxon>Alphaproteobacteria</taxon>
        <taxon>Hyphomicrobiales</taxon>
        <taxon>Methylobacteriaceae</taxon>
        <taxon>Methylobacterium</taxon>
    </lineage>
</organism>
<accession>A0A2U8VS24</accession>